<feature type="transmembrane region" description="Helical" evidence="13">
    <location>
        <begin position="435"/>
        <end position="454"/>
    </location>
</feature>
<feature type="transmembrane region" description="Helical" evidence="13">
    <location>
        <begin position="315"/>
        <end position="341"/>
    </location>
</feature>
<evidence type="ECO:0000256" key="10">
    <source>
        <dbReference type="ARBA" id="ARBA00023136"/>
    </source>
</evidence>
<evidence type="ECO:0000313" key="14">
    <source>
        <dbReference type="EMBL" id="QOR94337.1"/>
    </source>
</evidence>
<proteinExistence type="inferred from homology"/>
<dbReference type="KEGG" id="tcs:IMZ38_06940"/>
<evidence type="ECO:0008006" key="16">
    <source>
        <dbReference type="Google" id="ProtNLM"/>
    </source>
</evidence>
<dbReference type="PANTHER" id="PTHR48086:SF3">
    <property type="entry name" value="SODIUM_PROLINE SYMPORTER"/>
    <property type="match status" value="1"/>
</dbReference>
<dbReference type="AlphaFoldDB" id="A0A7M1US40"/>
<keyword evidence="7 13" id="KW-1133">Transmembrane helix</keyword>
<dbReference type="Proteomes" id="UP000593766">
    <property type="component" value="Chromosome"/>
</dbReference>
<name>A0A7M1US40_9CREN</name>
<dbReference type="InterPro" id="IPR001734">
    <property type="entry name" value="Na/solute_symporter"/>
</dbReference>
<feature type="transmembrane region" description="Helical" evidence="13">
    <location>
        <begin position="278"/>
        <end position="303"/>
    </location>
</feature>
<comment type="similarity">
    <text evidence="2 12">Belongs to the sodium:solute symporter (SSF) (TC 2.A.21) family.</text>
</comment>
<feature type="transmembrane region" description="Helical" evidence="13">
    <location>
        <begin position="242"/>
        <end position="266"/>
    </location>
</feature>
<keyword evidence="6" id="KW-0769">Symport</keyword>
<evidence type="ECO:0000256" key="2">
    <source>
        <dbReference type="ARBA" id="ARBA00006434"/>
    </source>
</evidence>
<feature type="transmembrane region" description="Helical" evidence="13">
    <location>
        <begin position="6"/>
        <end position="27"/>
    </location>
</feature>
<feature type="transmembrane region" description="Helical" evidence="13">
    <location>
        <begin position="130"/>
        <end position="151"/>
    </location>
</feature>
<dbReference type="PANTHER" id="PTHR48086">
    <property type="entry name" value="SODIUM/PROLINE SYMPORTER-RELATED"/>
    <property type="match status" value="1"/>
</dbReference>
<feature type="transmembrane region" description="Helical" evidence="13">
    <location>
        <begin position="77"/>
        <end position="97"/>
    </location>
</feature>
<feature type="transmembrane region" description="Helical" evidence="13">
    <location>
        <begin position="39"/>
        <end position="57"/>
    </location>
</feature>
<dbReference type="EMBL" id="CP063144">
    <property type="protein sequence ID" value="QOR94337.1"/>
    <property type="molecule type" value="Genomic_DNA"/>
</dbReference>
<evidence type="ECO:0000256" key="11">
    <source>
        <dbReference type="ARBA" id="ARBA00023201"/>
    </source>
</evidence>
<dbReference type="GO" id="GO:0015293">
    <property type="term" value="F:symporter activity"/>
    <property type="evidence" value="ECO:0007669"/>
    <property type="project" value="UniProtKB-KW"/>
</dbReference>
<dbReference type="Gene3D" id="1.20.1730.10">
    <property type="entry name" value="Sodium/glucose cotransporter"/>
    <property type="match status" value="1"/>
</dbReference>
<evidence type="ECO:0000256" key="7">
    <source>
        <dbReference type="ARBA" id="ARBA00022989"/>
    </source>
</evidence>
<keyword evidence="8" id="KW-0915">Sodium</keyword>
<feature type="transmembrane region" description="Helical" evidence="13">
    <location>
        <begin position="408"/>
        <end position="426"/>
    </location>
</feature>
<evidence type="ECO:0000256" key="1">
    <source>
        <dbReference type="ARBA" id="ARBA00004651"/>
    </source>
</evidence>
<dbReference type="PROSITE" id="PS50283">
    <property type="entry name" value="NA_SOLUT_SYMP_3"/>
    <property type="match status" value="1"/>
</dbReference>
<evidence type="ECO:0000313" key="15">
    <source>
        <dbReference type="Proteomes" id="UP000593766"/>
    </source>
</evidence>
<evidence type="ECO:0000256" key="12">
    <source>
        <dbReference type="RuleBase" id="RU362091"/>
    </source>
</evidence>
<feature type="transmembrane region" description="Helical" evidence="13">
    <location>
        <begin position="378"/>
        <end position="396"/>
    </location>
</feature>
<evidence type="ECO:0000256" key="4">
    <source>
        <dbReference type="ARBA" id="ARBA00022475"/>
    </source>
</evidence>
<keyword evidence="5 13" id="KW-0812">Transmembrane</keyword>
<evidence type="ECO:0000256" key="3">
    <source>
        <dbReference type="ARBA" id="ARBA00022448"/>
    </source>
</evidence>
<dbReference type="RefSeq" id="WP_193436137.1">
    <property type="nucleotide sequence ID" value="NZ_CP063144.1"/>
</dbReference>
<feature type="transmembrane region" description="Helical" evidence="13">
    <location>
        <begin position="163"/>
        <end position="182"/>
    </location>
</feature>
<dbReference type="InterPro" id="IPR050277">
    <property type="entry name" value="Sodium:Solute_Symporter"/>
</dbReference>
<keyword evidence="11" id="KW-0739">Sodium transport</keyword>
<organism evidence="14 15">
    <name type="scientific">Thermosphaera chiliense</name>
    <dbReference type="NCBI Taxonomy" id="3402707"/>
    <lineage>
        <taxon>Archaea</taxon>
        <taxon>Thermoproteota</taxon>
        <taxon>Thermoprotei</taxon>
        <taxon>Desulfurococcales</taxon>
        <taxon>Desulfurococcaceae</taxon>
        <taxon>Thermosphaera</taxon>
    </lineage>
</organism>
<sequence>MNLSQWSWIVLSTLIGFYITMLIAGYVASRRLKTGLREFYVAGGTLSALTIVFHYMATYMEAWEFVGMPAVIVSEGFEWWVMEMIFYLSFVALFPLVSLRIYRAAKLHNYVTPTDLIVHRVGGFEKPLRILISLMIFYATIIYIGMIYIPAAGVLSASTGGEIPYQAFLAIYVIFMIIYLLMGGFRAAAYANIISGVAFIVAFIAMIYATLTYWGGFSNLAWSAYTSEIAPQVFQKTQPTQYFLTMLLVYGLSWLFIPHLVTAFYASKDSKAVLVGGLGSNAGFFLGAFVSPLLLGLGILALFGSSLPEVEVVEGYVPLLFIQLFGYGPILILIIIGLIAITRSTIDTMLLLASSIVDVDIIEKALGLKISERSRKMVTNLVVIAVALISILPALNPEAPMVIIGYELAWPAYAVIAWPTMIMLLWPRANKYGGFACYLAGFASLLLFTYVIWPEAPHNPFGLWEGTLPSLIAVATLITVSLLTPPPSKQFVESYYRLNKQ</sequence>
<comment type="subcellular location">
    <subcellularLocation>
        <location evidence="1">Cell membrane</location>
        <topology evidence="1">Multi-pass membrane protein</topology>
    </subcellularLocation>
</comment>
<evidence type="ECO:0000256" key="5">
    <source>
        <dbReference type="ARBA" id="ARBA00022692"/>
    </source>
</evidence>
<evidence type="ECO:0000256" key="9">
    <source>
        <dbReference type="ARBA" id="ARBA00023065"/>
    </source>
</evidence>
<keyword evidence="10 13" id="KW-0472">Membrane</keyword>
<keyword evidence="4" id="KW-1003">Cell membrane</keyword>
<dbReference type="OrthoDB" id="19182at2157"/>
<protein>
    <recommendedName>
        <fullName evidence="16">Sodium:solute symporter family protein</fullName>
    </recommendedName>
</protein>
<feature type="transmembrane region" description="Helical" evidence="13">
    <location>
        <begin position="466"/>
        <end position="484"/>
    </location>
</feature>
<reference evidence="14 15" key="1">
    <citation type="submission" date="2020-10" db="EMBL/GenBank/DDBJ databases">
        <title>Complete genome sequence of Thermosphaera aggregans strain 3507.</title>
        <authorList>
            <person name="Zayulina K.S."/>
            <person name="Elcheninov A.G."/>
            <person name="Toshchakov S.V."/>
            <person name="Kublanov I.V."/>
            <person name="Kochetkova T.V."/>
        </authorList>
    </citation>
    <scope>NUCLEOTIDE SEQUENCE [LARGE SCALE GENOMIC DNA]</scope>
    <source>
        <strain evidence="14 15">3507</strain>
    </source>
</reference>
<dbReference type="InterPro" id="IPR038377">
    <property type="entry name" value="Na/Glc_symporter_sf"/>
</dbReference>
<evidence type="ECO:0000256" key="6">
    <source>
        <dbReference type="ARBA" id="ARBA00022847"/>
    </source>
</evidence>
<keyword evidence="9" id="KW-0406">Ion transport</keyword>
<gene>
    <name evidence="14" type="ORF">IMZ38_06940</name>
</gene>
<feature type="transmembrane region" description="Helical" evidence="13">
    <location>
        <begin position="189"/>
        <end position="211"/>
    </location>
</feature>
<dbReference type="Pfam" id="PF00474">
    <property type="entry name" value="SSF"/>
    <property type="match status" value="1"/>
</dbReference>
<dbReference type="GO" id="GO:0006814">
    <property type="term" value="P:sodium ion transport"/>
    <property type="evidence" value="ECO:0007669"/>
    <property type="project" value="UniProtKB-KW"/>
</dbReference>
<keyword evidence="15" id="KW-1185">Reference proteome</keyword>
<accession>A0A7M1US40</accession>
<dbReference type="GO" id="GO:0005886">
    <property type="term" value="C:plasma membrane"/>
    <property type="evidence" value="ECO:0007669"/>
    <property type="project" value="UniProtKB-SubCell"/>
</dbReference>
<evidence type="ECO:0000256" key="8">
    <source>
        <dbReference type="ARBA" id="ARBA00023053"/>
    </source>
</evidence>
<keyword evidence="3" id="KW-0813">Transport</keyword>
<dbReference type="GeneID" id="59455140"/>
<evidence type="ECO:0000256" key="13">
    <source>
        <dbReference type="SAM" id="Phobius"/>
    </source>
</evidence>